<protein>
    <submittedName>
        <fullName evidence="3">Uncharacterized protein LOC117140110 isoform X1</fullName>
    </submittedName>
</protein>
<sequence length="372" mass="40907">MDMMTATWMLCLALCSTAMAMEEESGSGLFNVTASPSDTEASPKLPSEVQKAVCTVTAGEVKASAEAVTTKTLKGVCGSGGWSVVSCPFDLEIICGLCADEMNMAFRSLENKLYEELRVMKLILVHLAKANGLKLNTAFSTSLPSPPPTVRPITSAALPPIFKPIDPPKKLSNSTNSKAEENEVAPDFGLKKNPTLKNLETNANLGARETEVDKFNNTVLADQDVKLFTYYWKLENVTELIKAPKLATVSSPIFSFKGKSLQLKCTFHHMNRELLNLQLGYGVFNPKSKTGQSNNILLEMDGIFQNTKWTEDIQLKHKISILDQSHTHRRTQDLSSQVLNKLDMGFSIPNSVLLGSSYIKQNALLIQILLYL</sequence>
<dbReference type="AlphaFoldDB" id="A0A6P8JQM3"/>
<feature type="signal peptide" evidence="1">
    <location>
        <begin position="1"/>
        <end position="20"/>
    </location>
</feature>
<name>A0A6P8JQM3_DROMA</name>
<gene>
    <name evidence="3" type="primary">LOC117140110</name>
</gene>
<accession>A0A6P8JQM3</accession>
<reference evidence="3" key="1">
    <citation type="submission" date="2025-08" db="UniProtKB">
        <authorList>
            <consortium name="RefSeq"/>
        </authorList>
    </citation>
    <scope>IDENTIFICATION</scope>
    <source>
        <strain evidence="3">Mau12</strain>
        <tissue evidence="3">Whole Body</tissue>
    </source>
</reference>
<dbReference type="RefSeq" id="XP_033158762.1">
    <property type="nucleotide sequence ID" value="XM_033302871.1"/>
</dbReference>
<keyword evidence="2" id="KW-1185">Reference proteome</keyword>
<organism evidence="2 3">
    <name type="scientific">Drosophila mauritiana</name>
    <name type="common">Fruit fly</name>
    <dbReference type="NCBI Taxonomy" id="7226"/>
    <lineage>
        <taxon>Eukaryota</taxon>
        <taxon>Metazoa</taxon>
        <taxon>Ecdysozoa</taxon>
        <taxon>Arthropoda</taxon>
        <taxon>Hexapoda</taxon>
        <taxon>Insecta</taxon>
        <taxon>Pterygota</taxon>
        <taxon>Neoptera</taxon>
        <taxon>Endopterygota</taxon>
        <taxon>Diptera</taxon>
        <taxon>Brachycera</taxon>
        <taxon>Muscomorpha</taxon>
        <taxon>Ephydroidea</taxon>
        <taxon>Drosophilidae</taxon>
        <taxon>Drosophila</taxon>
        <taxon>Sophophora</taxon>
    </lineage>
</organism>
<proteinExistence type="predicted"/>
<keyword evidence="1" id="KW-0732">Signal</keyword>
<dbReference type="Proteomes" id="UP000515162">
    <property type="component" value="Chromosome 3L"/>
</dbReference>
<feature type="chain" id="PRO_5027916674" evidence="1">
    <location>
        <begin position="21"/>
        <end position="372"/>
    </location>
</feature>
<dbReference type="GeneID" id="117140110"/>
<evidence type="ECO:0000256" key="1">
    <source>
        <dbReference type="SAM" id="SignalP"/>
    </source>
</evidence>
<evidence type="ECO:0000313" key="3">
    <source>
        <dbReference type="RefSeq" id="XP_033158762.1"/>
    </source>
</evidence>
<evidence type="ECO:0000313" key="2">
    <source>
        <dbReference type="Proteomes" id="UP000515162"/>
    </source>
</evidence>